<accession>A0A2T7T804</accession>
<name>A0A2T7T804_9ACTN</name>
<protein>
    <submittedName>
        <fullName evidence="1">Uncharacterized protein</fullName>
    </submittedName>
</protein>
<dbReference type="AlphaFoldDB" id="A0A2T7T804"/>
<proteinExistence type="predicted"/>
<dbReference type="EMBL" id="AZSP01000145">
    <property type="protein sequence ID" value="PVE11290.1"/>
    <property type="molecule type" value="Genomic_DNA"/>
</dbReference>
<gene>
    <name evidence="1" type="ORF">Y717_14935</name>
</gene>
<reference evidence="1 2" key="1">
    <citation type="submission" date="2013-12" db="EMBL/GenBank/DDBJ databases">
        <title>Annotated genome of Streptomyces scopuliridis.</title>
        <authorList>
            <person name="Olson J.B."/>
        </authorList>
    </citation>
    <scope>NUCLEOTIDE SEQUENCE [LARGE SCALE GENOMIC DNA]</scope>
    <source>
        <strain evidence="1 2">RB72</strain>
    </source>
</reference>
<sequence length="29" mass="3210">MGMMPMGEEEVKVAKSEAPVITGVWCNRE</sequence>
<dbReference type="Proteomes" id="UP000245992">
    <property type="component" value="Unassembled WGS sequence"/>
</dbReference>
<comment type="caution">
    <text evidence="1">The sequence shown here is derived from an EMBL/GenBank/DDBJ whole genome shotgun (WGS) entry which is preliminary data.</text>
</comment>
<evidence type="ECO:0000313" key="1">
    <source>
        <dbReference type="EMBL" id="PVE11290.1"/>
    </source>
</evidence>
<organism evidence="1 2">
    <name type="scientific">Streptomyces scopuliridis RB72</name>
    <dbReference type="NCBI Taxonomy" id="1440053"/>
    <lineage>
        <taxon>Bacteria</taxon>
        <taxon>Bacillati</taxon>
        <taxon>Actinomycetota</taxon>
        <taxon>Actinomycetes</taxon>
        <taxon>Kitasatosporales</taxon>
        <taxon>Streptomycetaceae</taxon>
        <taxon>Streptomyces</taxon>
    </lineage>
</organism>
<evidence type="ECO:0000313" key="2">
    <source>
        <dbReference type="Proteomes" id="UP000245992"/>
    </source>
</evidence>
<dbReference type="STRING" id="1440053.GCA_000718095_06237"/>
<keyword evidence="2" id="KW-1185">Reference proteome</keyword>